<evidence type="ECO:0000256" key="1">
    <source>
        <dbReference type="ARBA" id="ARBA00000900"/>
    </source>
</evidence>
<comment type="caution">
    <text evidence="13">The sequence shown here is derived from an EMBL/GenBank/DDBJ whole genome shotgun (WGS) entry which is preliminary data.</text>
</comment>
<dbReference type="SMART" id="SM00396">
    <property type="entry name" value="ZnF_UBR1"/>
    <property type="match status" value="1"/>
</dbReference>
<dbReference type="Gene3D" id="2.10.110.30">
    <property type="match status" value="1"/>
</dbReference>
<gene>
    <name evidence="13" type="ORF">KI387_005399</name>
</gene>
<dbReference type="CDD" id="cd19673">
    <property type="entry name" value="UBR-box_UBR3"/>
    <property type="match status" value="1"/>
</dbReference>
<dbReference type="GO" id="GO:0008270">
    <property type="term" value="F:zinc ion binding"/>
    <property type="evidence" value="ECO:0007669"/>
    <property type="project" value="UniProtKB-UniRule"/>
</dbReference>
<dbReference type="PROSITE" id="PS51157">
    <property type="entry name" value="ZF_UBR"/>
    <property type="match status" value="1"/>
</dbReference>
<evidence type="ECO:0000256" key="11">
    <source>
        <dbReference type="SAM" id="MobiDB-lite"/>
    </source>
</evidence>
<dbReference type="Proteomes" id="UP000824469">
    <property type="component" value="Unassembled WGS sequence"/>
</dbReference>
<dbReference type="PANTHER" id="PTHR21497:SF53">
    <property type="entry name" value="E3 UBIQUITIN-PROTEIN LIGASE PRT6"/>
    <property type="match status" value="1"/>
</dbReference>
<keyword evidence="14" id="KW-1185">Reference proteome</keyword>
<evidence type="ECO:0000256" key="7">
    <source>
        <dbReference type="ARBA" id="ARBA00022833"/>
    </source>
</evidence>
<dbReference type="SUPFAM" id="SSF46785">
    <property type="entry name" value="Winged helix' DNA-binding domain"/>
    <property type="match status" value="1"/>
</dbReference>
<keyword evidence="6 10" id="KW-0833">Ubl conjugation pathway</keyword>
<accession>A0AA38LIL5</accession>
<dbReference type="Pfam" id="PF02207">
    <property type="entry name" value="zf-UBR"/>
    <property type="match status" value="1"/>
</dbReference>
<feature type="compositionally biased region" description="Basic and acidic residues" evidence="11">
    <location>
        <begin position="1323"/>
        <end position="1332"/>
    </location>
</feature>
<dbReference type="InterPro" id="IPR036390">
    <property type="entry name" value="WH_DNA-bd_sf"/>
</dbReference>
<feature type="region of interest" description="Disordered" evidence="11">
    <location>
        <begin position="1398"/>
        <end position="1419"/>
    </location>
</feature>
<evidence type="ECO:0000256" key="6">
    <source>
        <dbReference type="ARBA" id="ARBA00022786"/>
    </source>
</evidence>
<sequence>MEVNIRQRLVKCGVPEEIVKQQQPGLVAYMRHNRLKLLEVVSSVLPGSEELQTLLLTSGPSETTDCTIYQNIKSCSHEWIQWLMFEENPQEVLEELGKQNEGTQGVCGAVWGNNDIAYRCRTCEHDPTCAICVPCFKAGNHVNHDYSMIHTGGGCCDCGDETAWKLEGFCSNHRGPGQVQPLPEKYASCGEPVLGALLIEWKERLLAAERMAGGKPKNWDIQSIHEKVAYMTTTTIVEMLLSFSKCSESLLNFSATLICASPGLLDVLLWTEHFLSKNTVAELHELLFKLLGEPNFKYEFAKAFIKHYPRLISEAIQEGIDGSNSSPKFSDYPILGNFSVQIFTVPTLTPRLVTEVNLLDMLLGNLKRLFISCAGEDGRILASKGPISNQLYARLVEDIRYVMSHLEVAKYVARERPDLLKEWIQLLVFMQGMDPQKRVTSIHVEEENDQWFPPCLLEFQMSHIHSLFVTGAASVHDVKLSENKTLISEQDDSEDDGDVIRHAKVGRLSEESSVVGMVGNSGSDLETWDFCSVSTSSFQATALQTCNKFFDSAMRPVPAALAWLITECINSLDHWLGSNMAKDLRNSPSVPVDSLTRKPVRWRGRGGRGIIRDAYALTSIESVPRVDTNTDANRGGILRGFLHHGRRIALRSEPQAEEDRSGRTISTENDDITVTEMSIDPKSDEDIPGWACINLGVQRSSVLRLEEWPTISYDVSRQEISFHIPLHRMLSLSLHKAMELYAAELDQTERKRNNLCFSFSGSRHEFFRQLLGDCHPFGFSAFVMEHLLRLKVFCTQVRAGMWRRNGHSTFNLSECYHSVRWSEDSLELDLFLLQCCAAMAQPEAFVLRILERFGLSDYLSLHLTRTNEYEPTLIQEMLALIICIVAERGFCGLSATESLKRELIRKLSVGDATRSQLLKALPPRLSDNKDLQEVLDTVATYAHPSGMQQGKYSLRKNCWQELDLYHPRWNSRDLQIAEERYSRFCKESAMVIQLPRWRNPFYPLYNLSQIATSKASLQIIRSVVFCAAFSESSSESRAPDGVLFTALHLLALGLDICSSTTNQRNHMVDNEMPLHGSGSKNNTLPKENQTMLMDTAISRDEQELYPLLVYAKEVIYVGSIDRPDVSNHQSLLSLLVLLLQKYESGSQQGITAESSHCNISVLIRNLLQRFAQLHCGCMREIEKLLPSIVHCLSNHDGKYPGVRGTGKQEMPTYPSDVDRKRAIARERQATVMAKMKAAQENFVASLGSKETVEPNDLELKQGNPSLEEKEVSEETDSAVCSLCREMGCKNATAFLTLVQRSRLLSLAEEGPSSWERSIHLNGDDLATNEKGEGASGSALDSGSDEAQVDWHTIQDFLDGVNHDEILEADVLLEFFRVHFSNITNASISDDSNANLLVSEDTEEDESSSVGDSDNGNEAASDLVLDGLSESLAVIRKGMASGSEDAVSDVLADYVAAIYNVMSKQSQDSEKQSEVPSTESSALTSQPSTFDGFGPSGCDGVHVSSCGHAVHQECLDRYLSSLRQRYNSRIIFEGVQIVDPSQGEFLCPVCRRLANSVFPVLPDGPSVGMPAIPSLFSYGESSIGATASQIIRLHQALTLIQNAEGLTSKRGFHKALPWHPQNCVVEIESLSLKLYTLYFPGKSIAKPAPARINQSLILWDVFRYSLLAAELAARSSRADTIARNSGTNSEALSRVVHGSRGFVLPLLLQIAKATHSQNQLTVLLRSRGIQLFVGSISCGVSRDTVSTNSLTGNIFSILEHINKGKDFPDIQFWKRTADPVLIHDPFSSLIWMLFCLPGSLTMEIEPFISLVHLFYLVCLVQAIAYAGRSGFPDSELKFGSHSFIESISTALSGTTVSQLYSESADADLLLFPKELLILRLTLPFLRRCALLYTLLYSSSTISNETSELGETTVHMIDDCMENRDEILKELKEIQHLENLFHIPNLETILDDKNAHALSLRWCQHLSKETRSRSYKHVVRSLPARPFELMRLPYLYQDLLQRYIKECCNKCKTVPDHPALCLLCGTLCCAPSRRACCKKNECLRHALTCGAGIGVFLMIKRTNILLQRSARQAAWPSPYLDAFGEEDTDMQRGKPLYLSKERYAALTQM</sequence>
<dbReference type="FunFam" id="2.10.110.30:FF:000002">
    <property type="entry name" value="Putative e3 ubiquitin-protein ligase ubr3"/>
    <property type="match status" value="1"/>
</dbReference>
<name>A0AA38LIL5_TAXCH</name>
<dbReference type="InterPro" id="IPR055194">
    <property type="entry name" value="UBR1-like_WH"/>
</dbReference>
<evidence type="ECO:0000256" key="5">
    <source>
        <dbReference type="ARBA" id="ARBA00022771"/>
    </source>
</evidence>
<dbReference type="EC" id="2.3.2.27" evidence="10"/>
<proteinExistence type="inferred from homology"/>
<feature type="region of interest" description="Disordered" evidence="11">
    <location>
        <begin position="1247"/>
        <end position="1272"/>
    </location>
</feature>
<comment type="catalytic activity">
    <reaction evidence="1 10">
        <text>S-ubiquitinyl-[E2 ubiquitin-conjugating enzyme]-L-cysteine + [acceptor protein]-L-lysine = [E2 ubiquitin-conjugating enzyme]-L-cysteine + N(6)-ubiquitinyl-[acceptor protein]-L-lysine.</text>
        <dbReference type="EC" id="2.3.2.27"/>
    </reaction>
</comment>
<evidence type="ECO:0000256" key="3">
    <source>
        <dbReference type="ARBA" id="ARBA00022679"/>
    </source>
</evidence>
<evidence type="ECO:0000256" key="4">
    <source>
        <dbReference type="ARBA" id="ARBA00022723"/>
    </source>
</evidence>
<evidence type="ECO:0000256" key="8">
    <source>
        <dbReference type="ARBA" id="ARBA00046341"/>
    </source>
</evidence>
<dbReference type="Pfam" id="PF18995">
    <property type="entry name" value="PRT6_C"/>
    <property type="match status" value="1"/>
</dbReference>
<dbReference type="InterPro" id="IPR044046">
    <property type="entry name" value="E3_ligase_UBR-like_C"/>
</dbReference>
<dbReference type="GO" id="GO:0005737">
    <property type="term" value="C:cytoplasm"/>
    <property type="evidence" value="ECO:0007669"/>
    <property type="project" value="TreeGrafter"/>
</dbReference>
<dbReference type="GO" id="GO:0000151">
    <property type="term" value="C:ubiquitin ligase complex"/>
    <property type="evidence" value="ECO:0007669"/>
    <property type="project" value="TreeGrafter"/>
</dbReference>
<evidence type="ECO:0000259" key="12">
    <source>
        <dbReference type="PROSITE" id="PS51157"/>
    </source>
</evidence>
<dbReference type="PANTHER" id="PTHR21497">
    <property type="entry name" value="UBIQUITIN LIGASE E3 ALPHA-RELATED"/>
    <property type="match status" value="1"/>
</dbReference>
<organism evidence="13 14">
    <name type="scientific">Taxus chinensis</name>
    <name type="common">Chinese yew</name>
    <name type="synonym">Taxus wallichiana var. chinensis</name>
    <dbReference type="NCBI Taxonomy" id="29808"/>
    <lineage>
        <taxon>Eukaryota</taxon>
        <taxon>Viridiplantae</taxon>
        <taxon>Streptophyta</taxon>
        <taxon>Embryophyta</taxon>
        <taxon>Tracheophyta</taxon>
        <taxon>Spermatophyta</taxon>
        <taxon>Pinopsida</taxon>
        <taxon>Pinidae</taxon>
        <taxon>Conifers II</taxon>
        <taxon>Cupressales</taxon>
        <taxon>Taxaceae</taxon>
        <taxon>Taxus</taxon>
    </lineage>
</organism>
<dbReference type="InterPro" id="IPR003126">
    <property type="entry name" value="Znf_UBR"/>
</dbReference>
<feature type="region of interest" description="Disordered" evidence="11">
    <location>
        <begin position="1323"/>
        <end position="1343"/>
    </location>
</feature>
<dbReference type="GO" id="GO:0061630">
    <property type="term" value="F:ubiquitin protein ligase activity"/>
    <property type="evidence" value="ECO:0007669"/>
    <property type="project" value="UniProtKB-UniRule"/>
</dbReference>
<protein>
    <recommendedName>
        <fullName evidence="10">E3 ubiquitin-protein ligase</fullName>
        <ecNumber evidence="10">2.3.2.27</ecNumber>
    </recommendedName>
</protein>
<evidence type="ECO:0000313" key="13">
    <source>
        <dbReference type="EMBL" id="KAH9325221.1"/>
    </source>
</evidence>
<evidence type="ECO:0000256" key="10">
    <source>
        <dbReference type="RuleBase" id="RU366018"/>
    </source>
</evidence>
<keyword evidence="5 10" id="KW-0863">Zinc-finger</keyword>
<evidence type="ECO:0000256" key="2">
    <source>
        <dbReference type="ARBA" id="ARBA00004906"/>
    </source>
</evidence>
<feature type="zinc finger region" description="UBR-type" evidence="9">
    <location>
        <begin position="105"/>
        <end position="175"/>
    </location>
</feature>
<dbReference type="OMA" id="GWYLWAS"/>
<dbReference type="Gene3D" id="1.10.10.2670">
    <property type="entry name" value="E3 ubiquitin-protein ligase"/>
    <property type="match status" value="1"/>
</dbReference>
<dbReference type="InterPro" id="IPR039164">
    <property type="entry name" value="UBR1-like"/>
</dbReference>
<keyword evidence="4 10" id="KW-0479">Metal-binding</keyword>
<feature type="domain" description="UBR-type" evidence="12">
    <location>
        <begin position="105"/>
        <end position="175"/>
    </location>
</feature>
<dbReference type="InterPro" id="IPR042065">
    <property type="entry name" value="E3_ELL-like"/>
</dbReference>
<dbReference type="Pfam" id="PF22960">
    <property type="entry name" value="WHD_UBR1"/>
    <property type="match status" value="1"/>
</dbReference>
<reference evidence="13 14" key="1">
    <citation type="journal article" date="2021" name="Nat. Plants">
        <title>The Taxus genome provides insights into paclitaxel biosynthesis.</title>
        <authorList>
            <person name="Xiong X."/>
            <person name="Gou J."/>
            <person name="Liao Q."/>
            <person name="Li Y."/>
            <person name="Zhou Q."/>
            <person name="Bi G."/>
            <person name="Li C."/>
            <person name="Du R."/>
            <person name="Wang X."/>
            <person name="Sun T."/>
            <person name="Guo L."/>
            <person name="Liang H."/>
            <person name="Lu P."/>
            <person name="Wu Y."/>
            <person name="Zhang Z."/>
            <person name="Ro D.K."/>
            <person name="Shang Y."/>
            <person name="Huang S."/>
            <person name="Yan J."/>
        </authorList>
    </citation>
    <scope>NUCLEOTIDE SEQUENCE [LARGE SCALE GENOMIC DNA]</scope>
    <source>
        <strain evidence="13">Ta-2019</strain>
    </source>
</reference>
<feature type="compositionally biased region" description="Polar residues" evidence="11">
    <location>
        <begin position="1474"/>
        <end position="1487"/>
    </location>
</feature>
<dbReference type="CDD" id="cd16482">
    <property type="entry name" value="RING-H2_UBR1-like"/>
    <property type="match status" value="1"/>
</dbReference>
<dbReference type="GO" id="GO:0016567">
    <property type="term" value="P:protein ubiquitination"/>
    <property type="evidence" value="ECO:0007669"/>
    <property type="project" value="UniProtKB-UniRule"/>
</dbReference>
<dbReference type="GO" id="GO:0071596">
    <property type="term" value="P:ubiquitin-dependent protein catabolic process via the N-end rule pathway"/>
    <property type="evidence" value="ECO:0007669"/>
    <property type="project" value="UniProtKB-UniRule"/>
</dbReference>
<keyword evidence="3 10" id="KW-0808">Transferase</keyword>
<feature type="region of interest" description="Disordered" evidence="11">
    <location>
        <begin position="1465"/>
        <end position="1487"/>
    </location>
</feature>
<comment type="similarity">
    <text evidence="8 10">Belongs to the E3 ubiquitin-protein ligase UBR1-like family.</text>
</comment>
<feature type="non-terminal residue" evidence="13">
    <location>
        <position position="2107"/>
    </location>
</feature>
<evidence type="ECO:0000313" key="14">
    <source>
        <dbReference type="Proteomes" id="UP000824469"/>
    </source>
</evidence>
<dbReference type="EMBL" id="JAHRHJ020000002">
    <property type="protein sequence ID" value="KAH9325221.1"/>
    <property type="molecule type" value="Genomic_DNA"/>
</dbReference>
<comment type="function">
    <text evidence="10">Ubiquitin ligase protein which is a component of the N-end rule pathway. Recognizes and binds to proteins bearing specific N-terminal residues that are destabilizing according to the N-end rule, leading to their ubiquitination and subsequent degradation.</text>
</comment>
<comment type="pathway">
    <text evidence="2 10">Protein modification; protein ubiquitination.</text>
</comment>
<evidence type="ECO:0000256" key="9">
    <source>
        <dbReference type="PROSITE-ProRule" id="PRU00508"/>
    </source>
</evidence>
<keyword evidence="7 10" id="KW-0862">Zinc</keyword>
<feature type="compositionally biased region" description="Low complexity" evidence="11">
    <location>
        <begin position="1407"/>
        <end position="1417"/>
    </location>
</feature>